<sequence length="408" mass="44587">MPLKRKSSTTTPGSSSFYHHPKSTSSKKRLVMEDEQEGSPLSQVSTNNSQRQNLTSPSLENIVTNFDRLSAPLAPASAGTRSASSMTGPGPITPGTTSTAQQVHLAMAKPPPPPSRPKTYLVIGASRGIGLEFTRQLLTQQHQVIAVVRDPSTASQLWQVTGSLTSRPGSCIIEQCDVSLPSDIDAFVLRMRLFVERGGNIDTIILNAGILEYERGLGALDVEFEMLERHLRVNCVGNVVLARKLLMLNDIPALGQRREQALLARNSDEAPVVGRQTMFMSSDSGSMADFREYEDGFAAYGASKAALNMMIRHMAAELRRRATKKQEDTKFDWQSGGRGAGNARHWETEVCVLAMHPGEVSTDMANVDLGWDVEGVISAEESVRDMLRVLEDKDARPGTGRYMRSTLA</sequence>
<comment type="caution">
    <text evidence="2">The sequence shown here is derived from an EMBL/GenBank/DDBJ whole genome shotgun (WGS) entry which is preliminary data.</text>
</comment>
<evidence type="ECO:0000256" key="1">
    <source>
        <dbReference type="SAM" id="MobiDB-lite"/>
    </source>
</evidence>
<feature type="compositionally biased region" description="Polar residues" evidence="1">
    <location>
        <begin position="8"/>
        <end position="17"/>
    </location>
</feature>
<keyword evidence="3" id="KW-1185">Reference proteome</keyword>
<feature type="compositionally biased region" description="Polar residues" evidence="1">
    <location>
        <begin position="39"/>
        <end position="56"/>
    </location>
</feature>
<reference evidence="2 3" key="1">
    <citation type="submission" date="2023-08" db="EMBL/GenBank/DDBJ databases">
        <title>Black Yeasts Isolated from many extreme environments.</title>
        <authorList>
            <person name="Coleine C."/>
            <person name="Stajich J.E."/>
            <person name="Selbmann L."/>
        </authorList>
    </citation>
    <scope>NUCLEOTIDE SEQUENCE [LARGE SCALE GENOMIC DNA]</scope>
    <source>
        <strain evidence="2 3">CCFEE 5885</strain>
    </source>
</reference>
<dbReference type="EMBL" id="JAVRRG010000282">
    <property type="protein sequence ID" value="KAK5074508.1"/>
    <property type="molecule type" value="Genomic_DNA"/>
</dbReference>
<dbReference type="InterPro" id="IPR052184">
    <property type="entry name" value="SDR_enzymes"/>
</dbReference>
<dbReference type="Gene3D" id="3.40.50.720">
    <property type="entry name" value="NAD(P)-binding Rossmann-like Domain"/>
    <property type="match status" value="1"/>
</dbReference>
<dbReference type="SUPFAM" id="SSF51735">
    <property type="entry name" value="NAD(P)-binding Rossmann-fold domains"/>
    <property type="match status" value="1"/>
</dbReference>
<accession>A0ABR0JUS8</accession>
<proteinExistence type="predicted"/>
<dbReference type="Proteomes" id="UP001345013">
    <property type="component" value="Unassembled WGS sequence"/>
</dbReference>
<dbReference type="PANTHER" id="PTHR45458">
    <property type="entry name" value="SHORT-CHAIN DEHYDROGENASE/REDUCTASE SDR"/>
    <property type="match status" value="1"/>
</dbReference>
<evidence type="ECO:0000313" key="2">
    <source>
        <dbReference type="EMBL" id="KAK5074508.1"/>
    </source>
</evidence>
<dbReference type="InterPro" id="IPR002347">
    <property type="entry name" value="SDR_fam"/>
</dbReference>
<dbReference type="PANTHER" id="PTHR45458:SF1">
    <property type="entry name" value="SHORT CHAIN DEHYDROGENASE"/>
    <property type="match status" value="1"/>
</dbReference>
<gene>
    <name evidence="2" type="ORF">LTR24_010156</name>
</gene>
<feature type="compositionally biased region" description="Basic residues" evidence="1">
    <location>
        <begin position="19"/>
        <end position="29"/>
    </location>
</feature>
<dbReference type="PRINTS" id="PR00081">
    <property type="entry name" value="GDHRDH"/>
</dbReference>
<organism evidence="2 3">
    <name type="scientific">Lithohypha guttulata</name>
    <dbReference type="NCBI Taxonomy" id="1690604"/>
    <lineage>
        <taxon>Eukaryota</taxon>
        <taxon>Fungi</taxon>
        <taxon>Dikarya</taxon>
        <taxon>Ascomycota</taxon>
        <taxon>Pezizomycotina</taxon>
        <taxon>Eurotiomycetes</taxon>
        <taxon>Chaetothyriomycetidae</taxon>
        <taxon>Chaetothyriales</taxon>
        <taxon>Trichomeriaceae</taxon>
        <taxon>Lithohypha</taxon>
    </lineage>
</organism>
<dbReference type="Pfam" id="PF00106">
    <property type="entry name" value="adh_short"/>
    <property type="match status" value="1"/>
</dbReference>
<feature type="region of interest" description="Disordered" evidence="1">
    <location>
        <begin position="1"/>
        <end position="56"/>
    </location>
</feature>
<name>A0ABR0JUS8_9EURO</name>
<dbReference type="InterPro" id="IPR036291">
    <property type="entry name" value="NAD(P)-bd_dom_sf"/>
</dbReference>
<evidence type="ECO:0000313" key="3">
    <source>
        <dbReference type="Proteomes" id="UP001345013"/>
    </source>
</evidence>
<protein>
    <submittedName>
        <fullName evidence="2">Uncharacterized protein</fullName>
    </submittedName>
</protein>